<accession>A0A2U1N9E0</accession>
<comment type="caution">
    <text evidence="1">The sequence shown here is derived from an EMBL/GenBank/DDBJ whole genome shotgun (WGS) entry which is preliminary data.</text>
</comment>
<proteinExistence type="predicted"/>
<dbReference type="Gene3D" id="1.25.10.10">
    <property type="entry name" value="Leucine-rich Repeat Variant"/>
    <property type="match status" value="1"/>
</dbReference>
<dbReference type="AlphaFoldDB" id="A0A2U1N9E0"/>
<dbReference type="STRING" id="35608.A0A2U1N9E0"/>
<dbReference type="Proteomes" id="UP000245207">
    <property type="component" value="Unassembled WGS sequence"/>
</dbReference>
<protein>
    <submittedName>
        <fullName evidence="1">U-box domain-containing protein 9</fullName>
    </submittedName>
</protein>
<keyword evidence="2" id="KW-1185">Reference proteome</keyword>
<name>A0A2U1N9E0_ARTAN</name>
<evidence type="ECO:0000313" key="2">
    <source>
        <dbReference type="Proteomes" id="UP000245207"/>
    </source>
</evidence>
<sequence length="208" mass="23744">MSFYTSMEDLIGLHKPLAMRRKIDANLEEDLIATMFYISKHHPTILKSTQMVISAITDAFKSVRIATITHAVSALYLLSKHEENATIIFKSIDAIKPLLDLLADSYYHNQFLKESVTETICNLFLVHDNLKEAVSNYLITICSKLMVTLVEDREGLLSTINVFSQSIEVVEKLVELDLLSVLFLYVKDKTDSPLIKEKYVYCIQHVIQ</sequence>
<dbReference type="InterPro" id="IPR011989">
    <property type="entry name" value="ARM-like"/>
</dbReference>
<dbReference type="InterPro" id="IPR016024">
    <property type="entry name" value="ARM-type_fold"/>
</dbReference>
<evidence type="ECO:0000313" key="1">
    <source>
        <dbReference type="EMBL" id="PWA70118.1"/>
    </source>
</evidence>
<gene>
    <name evidence="1" type="ORF">CTI12_AA291550</name>
</gene>
<dbReference type="SUPFAM" id="SSF48371">
    <property type="entry name" value="ARM repeat"/>
    <property type="match status" value="1"/>
</dbReference>
<organism evidence="1 2">
    <name type="scientific">Artemisia annua</name>
    <name type="common">Sweet wormwood</name>
    <dbReference type="NCBI Taxonomy" id="35608"/>
    <lineage>
        <taxon>Eukaryota</taxon>
        <taxon>Viridiplantae</taxon>
        <taxon>Streptophyta</taxon>
        <taxon>Embryophyta</taxon>
        <taxon>Tracheophyta</taxon>
        <taxon>Spermatophyta</taxon>
        <taxon>Magnoliopsida</taxon>
        <taxon>eudicotyledons</taxon>
        <taxon>Gunneridae</taxon>
        <taxon>Pentapetalae</taxon>
        <taxon>asterids</taxon>
        <taxon>campanulids</taxon>
        <taxon>Asterales</taxon>
        <taxon>Asteraceae</taxon>
        <taxon>Asteroideae</taxon>
        <taxon>Anthemideae</taxon>
        <taxon>Artemisiinae</taxon>
        <taxon>Artemisia</taxon>
    </lineage>
</organism>
<reference evidence="1 2" key="1">
    <citation type="journal article" date="2018" name="Mol. Plant">
        <title>The genome of Artemisia annua provides insight into the evolution of Asteraceae family and artemisinin biosynthesis.</title>
        <authorList>
            <person name="Shen Q."/>
            <person name="Zhang L."/>
            <person name="Liao Z."/>
            <person name="Wang S."/>
            <person name="Yan T."/>
            <person name="Shi P."/>
            <person name="Liu M."/>
            <person name="Fu X."/>
            <person name="Pan Q."/>
            <person name="Wang Y."/>
            <person name="Lv Z."/>
            <person name="Lu X."/>
            <person name="Zhang F."/>
            <person name="Jiang W."/>
            <person name="Ma Y."/>
            <person name="Chen M."/>
            <person name="Hao X."/>
            <person name="Li L."/>
            <person name="Tang Y."/>
            <person name="Lv G."/>
            <person name="Zhou Y."/>
            <person name="Sun X."/>
            <person name="Brodelius P.E."/>
            <person name="Rose J.K.C."/>
            <person name="Tang K."/>
        </authorList>
    </citation>
    <scope>NUCLEOTIDE SEQUENCE [LARGE SCALE GENOMIC DNA]</scope>
    <source>
        <strain evidence="2">cv. Huhao1</strain>
        <tissue evidence="1">Leaf</tissue>
    </source>
</reference>
<dbReference type="EMBL" id="PKPP01003302">
    <property type="protein sequence ID" value="PWA70118.1"/>
    <property type="molecule type" value="Genomic_DNA"/>
</dbReference>